<keyword evidence="6 10" id="KW-0378">Hydrolase</keyword>
<sequence length="163" mass="18068">MMDAGCGYWSASSDKEGYSGVGLLSPQCPLKVSYGIGEEEHDQEGRMIVAEYDAFVLVTASVPHAGGGLINLKYCQHWDETKFLKGLASHKPLVLCADLNMAHEEIALCNLKGNEKNAGFTLQEQQGFRKLLQAVPLNDSLRHLYPNMAYAYTSWTYMTNTRS</sequence>
<evidence type="ECO:0000256" key="9">
    <source>
        <dbReference type="ARBA" id="ARBA00023204"/>
    </source>
</evidence>
<evidence type="ECO:0000259" key="11">
    <source>
        <dbReference type="Pfam" id="PF03372"/>
    </source>
</evidence>
<comment type="subcellular location">
    <subcellularLocation>
        <location evidence="10">Nucleus</location>
    </subcellularLocation>
    <subcellularLocation>
        <location evidence="10">Cytoplasm</location>
    </subcellularLocation>
    <subcellularLocation>
        <location evidence="10">Mitochondrion</location>
    </subcellularLocation>
</comment>
<keyword evidence="10" id="KW-0540">Nuclease</keyword>
<evidence type="ECO:0000256" key="2">
    <source>
        <dbReference type="ARBA" id="ARBA00007092"/>
    </source>
</evidence>
<keyword evidence="10" id="KW-0496">Mitochondrion</keyword>
<evidence type="ECO:0000313" key="12">
    <source>
        <dbReference type="EMBL" id="CAI9181060.1"/>
    </source>
</evidence>
<keyword evidence="10" id="KW-0963">Cytoplasm</keyword>
<dbReference type="EMBL" id="OX460343">
    <property type="protein sequence ID" value="CAI9181060.1"/>
    <property type="molecule type" value="Genomic_DNA"/>
</dbReference>
<evidence type="ECO:0000256" key="5">
    <source>
        <dbReference type="ARBA" id="ARBA00022763"/>
    </source>
</evidence>
<keyword evidence="7 10" id="KW-0460">Magnesium</keyword>
<dbReference type="PROSITE" id="PS51435">
    <property type="entry name" value="AP_NUCLEASE_F1_4"/>
    <property type="match status" value="1"/>
</dbReference>
<dbReference type="PANTHER" id="PTHR22748">
    <property type="entry name" value="AP ENDONUCLEASE"/>
    <property type="match status" value="1"/>
</dbReference>
<proteinExistence type="inferred from homology"/>
<keyword evidence="10" id="KW-0255">Endonuclease</keyword>
<evidence type="ECO:0000256" key="8">
    <source>
        <dbReference type="ARBA" id="ARBA00023172"/>
    </source>
</evidence>
<comment type="cofactor">
    <cofactor evidence="10">
        <name>Mg(2+)</name>
        <dbReference type="ChEBI" id="CHEBI:18420"/>
    </cofactor>
    <cofactor evidence="10">
        <name>Mn(2+)</name>
        <dbReference type="ChEBI" id="CHEBI:29035"/>
    </cofactor>
    <text evidence="10">Probably binds two magnesium or manganese ions per subunit.</text>
</comment>
<evidence type="ECO:0000256" key="3">
    <source>
        <dbReference type="ARBA" id="ARBA00012115"/>
    </source>
</evidence>
<dbReference type="PANTHER" id="PTHR22748:SF6">
    <property type="entry name" value="DNA-(APURINIC OR APYRIMIDINIC SITE) ENDONUCLEASE"/>
    <property type="match status" value="1"/>
</dbReference>
<dbReference type="EC" id="3.1.11.2" evidence="3"/>
<keyword evidence="10" id="KW-0539">Nucleus</keyword>
<reference evidence="12" key="1">
    <citation type="submission" date="2023-04" db="EMBL/GenBank/DDBJ databases">
        <authorList>
            <consortium name="ELIXIR-Norway"/>
        </authorList>
    </citation>
    <scope>NUCLEOTIDE SEQUENCE [LARGE SCALE GENOMIC DNA]</scope>
</reference>
<organism evidence="12 13">
    <name type="scientific">Rangifer tarandus platyrhynchus</name>
    <name type="common">Svalbard reindeer</name>
    <dbReference type="NCBI Taxonomy" id="3082113"/>
    <lineage>
        <taxon>Eukaryota</taxon>
        <taxon>Metazoa</taxon>
        <taxon>Chordata</taxon>
        <taxon>Craniata</taxon>
        <taxon>Vertebrata</taxon>
        <taxon>Euteleostomi</taxon>
        <taxon>Mammalia</taxon>
        <taxon>Eutheria</taxon>
        <taxon>Laurasiatheria</taxon>
        <taxon>Artiodactyla</taxon>
        <taxon>Ruminantia</taxon>
        <taxon>Pecora</taxon>
        <taxon>Cervidae</taxon>
        <taxon>Odocoileinae</taxon>
        <taxon>Rangifer</taxon>
    </lineage>
</organism>
<evidence type="ECO:0000256" key="1">
    <source>
        <dbReference type="ARBA" id="ARBA00000493"/>
    </source>
</evidence>
<dbReference type="InterPro" id="IPR005135">
    <property type="entry name" value="Endo/exonuclease/phosphatase"/>
</dbReference>
<evidence type="ECO:0000256" key="4">
    <source>
        <dbReference type="ARBA" id="ARBA00022723"/>
    </source>
</evidence>
<comment type="catalytic activity">
    <reaction evidence="1">
        <text>Exonucleolytic cleavage in the 3'- to 5'-direction to yield nucleoside 5'-phosphates.</text>
        <dbReference type="EC" id="3.1.11.2"/>
    </reaction>
</comment>
<evidence type="ECO:0000256" key="7">
    <source>
        <dbReference type="ARBA" id="ARBA00022842"/>
    </source>
</evidence>
<gene>
    <name evidence="12" type="ORF">MRATA1EN1_LOCUS30022</name>
</gene>
<keyword evidence="9 10" id="KW-0234">DNA repair</keyword>
<feature type="domain" description="Endonuclease/exonuclease/phosphatase" evidence="11">
    <location>
        <begin position="12"/>
        <end position="156"/>
    </location>
</feature>
<dbReference type="Proteomes" id="UP001176941">
    <property type="component" value="Chromosome X"/>
</dbReference>
<dbReference type="Pfam" id="PF03372">
    <property type="entry name" value="Exo_endo_phos"/>
    <property type="match status" value="1"/>
</dbReference>
<keyword evidence="5 10" id="KW-0227">DNA damage</keyword>
<dbReference type="SUPFAM" id="SSF56219">
    <property type="entry name" value="DNase I-like"/>
    <property type="match status" value="1"/>
</dbReference>
<dbReference type="InterPro" id="IPR004808">
    <property type="entry name" value="AP_endonuc_1"/>
</dbReference>
<comment type="function">
    <text evidence="10">Initiates repair of AP sites in DNA by catalyzing hydrolytic incision of the phosphodiester backbone immediately adjacent to the damage, generating a single-strand break with 5'-deoxyribose phosphate and 3'-hydroxyl ends.</text>
</comment>
<dbReference type="Gene3D" id="3.60.10.10">
    <property type="entry name" value="Endonuclease/exonuclease/phosphatase"/>
    <property type="match status" value="1"/>
</dbReference>
<dbReference type="InterPro" id="IPR036691">
    <property type="entry name" value="Endo/exonu/phosph_ase_sf"/>
</dbReference>
<keyword evidence="8" id="KW-0233">DNA recombination</keyword>
<evidence type="ECO:0000256" key="6">
    <source>
        <dbReference type="ARBA" id="ARBA00022801"/>
    </source>
</evidence>
<keyword evidence="10" id="KW-0238">DNA-binding</keyword>
<name>A0ABN9A466_RANTA</name>
<evidence type="ECO:0000256" key="10">
    <source>
        <dbReference type="RuleBase" id="RU362131"/>
    </source>
</evidence>
<keyword evidence="4 10" id="KW-0479">Metal-binding</keyword>
<protein>
    <recommendedName>
        <fullName evidence="3">exodeoxyribonuclease III</fullName>
        <ecNumber evidence="3">3.1.11.2</ecNumber>
    </recommendedName>
</protein>
<evidence type="ECO:0000313" key="13">
    <source>
        <dbReference type="Proteomes" id="UP001176941"/>
    </source>
</evidence>
<dbReference type="NCBIfam" id="TIGR00633">
    <property type="entry name" value="xth"/>
    <property type="match status" value="1"/>
</dbReference>
<comment type="similarity">
    <text evidence="2 10">Belongs to the DNA repair enzymes AP/ExoA family.</text>
</comment>
<accession>A0ABN9A466</accession>
<keyword evidence="13" id="KW-1185">Reference proteome</keyword>